<evidence type="ECO:0000313" key="5">
    <source>
        <dbReference type="EMBL" id="OBV37582.1"/>
    </source>
</evidence>
<evidence type="ECO:0000259" key="3">
    <source>
        <dbReference type="PROSITE" id="PS50883"/>
    </source>
</evidence>
<dbReference type="InterPro" id="IPR043128">
    <property type="entry name" value="Rev_trsase/Diguanyl_cyclase"/>
</dbReference>
<keyword evidence="6" id="KW-1185">Reference proteome</keyword>
<evidence type="ECO:0000259" key="1">
    <source>
        <dbReference type="PROSITE" id="PS50112"/>
    </source>
</evidence>
<dbReference type="InterPro" id="IPR035965">
    <property type="entry name" value="PAS-like_dom_sf"/>
</dbReference>
<dbReference type="SUPFAM" id="SSF55785">
    <property type="entry name" value="PYP-like sensor domain (PAS domain)"/>
    <property type="match status" value="3"/>
</dbReference>
<dbReference type="InterPro" id="IPR000160">
    <property type="entry name" value="GGDEF_dom"/>
</dbReference>
<dbReference type="PROSITE" id="PS50883">
    <property type="entry name" value="EAL"/>
    <property type="match status" value="1"/>
</dbReference>
<dbReference type="FunFam" id="3.30.70.270:FF:000001">
    <property type="entry name" value="Diguanylate cyclase domain protein"/>
    <property type="match status" value="1"/>
</dbReference>
<dbReference type="NCBIfam" id="TIGR00229">
    <property type="entry name" value="sensory_box"/>
    <property type="match status" value="2"/>
</dbReference>
<dbReference type="PANTHER" id="PTHR44757:SF2">
    <property type="entry name" value="BIOFILM ARCHITECTURE MAINTENANCE PROTEIN MBAA"/>
    <property type="match status" value="1"/>
</dbReference>
<dbReference type="AlphaFoldDB" id="A0A1A7BVQ3"/>
<feature type="domain" description="GGDEF" evidence="4">
    <location>
        <begin position="450"/>
        <end position="583"/>
    </location>
</feature>
<dbReference type="SMART" id="SM00052">
    <property type="entry name" value="EAL"/>
    <property type="match status" value="1"/>
</dbReference>
<dbReference type="SUPFAM" id="SSF141868">
    <property type="entry name" value="EAL domain-like"/>
    <property type="match status" value="1"/>
</dbReference>
<dbReference type="Pfam" id="PF13426">
    <property type="entry name" value="PAS_9"/>
    <property type="match status" value="1"/>
</dbReference>
<dbReference type="CDD" id="cd01949">
    <property type="entry name" value="GGDEF"/>
    <property type="match status" value="1"/>
</dbReference>
<dbReference type="PANTHER" id="PTHR44757">
    <property type="entry name" value="DIGUANYLATE CYCLASE DGCP"/>
    <property type="match status" value="1"/>
</dbReference>
<dbReference type="PROSITE" id="PS50113">
    <property type="entry name" value="PAC"/>
    <property type="match status" value="1"/>
</dbReference>
<dbReference type="RefSeq" id="WP_082989078.1">
    <property type="nucleotide sequence ID" value="NZ_LOCQ01000060.1"/>
</dbReference>
<gene>
    <name evidence="5" type="ORF">ASR47_1003244</name>
</gene>
<evidence type="ECO:0000259" key="4">
    <source>
        <dbReference type="PROSITE" id="PS50887"/>
    </source>
</evidence>
<dbReference type="InterPro" id="IPR013656">
    <property type="entry name" value="PAS_4"/>
</dbReference>
<dbReference type="CDD" id="cd01948">
    <property type="entry name" value="EAL"/>
    <property type="match status" value="1"/>
</dbReference>
<dbReference type="SMART" id="SM00267">
    <property type="entry name" value="GGDEF"/>
    <property type="match status" value="1"/>
</dbReference>
<accession>A0A1A7BVQ3</accession>
<dbReference type="PATRIC" id="fig|1747903.4.peg.1105"/>
<dbReference type="STRING" id="1747903.ASR47_1003244"/>
<dbReference type="Pfam" id="PF00990">
    <property type="entry name" value="GGDEF"/>
    <property type="match status" value="1"/>
</dbReference>
<dbReference type="InterPro" id="IPR001610">
    <property type="entry name" value="PAC"/>
</dbReference>
<dbReference type="Gene3D" id="3.30.450.20">
    <property type="entry name" value="PAS domain"/>
    <property type="match status" value="3"/>
</dbReference>
<dbReference type="SUPFAM" id="SSF55073">
    <property type="entry name" value="Nucleotide cyclase"/>
    <property type="match status" value="1"/>
</dbReference>
<dbReference type="PROSITE" id="PS50887">
    <property type="entry name" value="GGDEF"/>
    <property type="match status" value="1"/>
</dbReference>
<dbReference type="EMBL" id="LOCQ01000060">
    <property type="protein sequence ID" value="OBV37582.1"/>
    <property type="molecule type" value="Genomic_DNA"/>
</dbReference>
<dbReference type="Pfam" id="PF00563">
    <property type="entry name" value="EAL"/>
    <property type="match status" value="1"/>
</dbReference>
<feature type="domain" description="EAL" evidence="3">
    <location>
        <begin position="592"/>
        <end position="838"/>
    </location>
</feature>
<dbReference type="InterPro" id="IPR000700">
    <property type="entry name" value="PAS-assoc_C"/>
</dbReference>
<dbReference type="CDD" id="cd00130">
    <property type="entry name" value="PAS"/>
    <property type="match status" value="1"/>
</dbReference>
<dbReference type="Proteomes" id="UP000092713">
    <property type="component" value="Unassembled WGS sequence"/>
</dbReference>
<dbReference type="SMART" id="SM00086">
    <property type="entry name" value="PAC"/>
    <property type="match status" value="2"/>
</dbReference>
<organism evidence="5 6">
    <name type="scientific">Janthinobacterium psychrotolerans</name>
    <dbReference type="NCBI Taxonomy" id="1747903"/>
    <lineage>
        <taxon>Bacteria</taxon>
        <taxon>Pseudomonadati</taxon>
        <taxon>Pseudomonadota</taxon>
        <taxon>Betaproteobacteria</taxon>
        <taxon>Burkholderiales</taxon>
        <taxon>Oxalobacteraceae</taxon>
        <taxon>Janthinobacterium</taxon>
    </lineage>
</organism>
<dbReference type="InterPro" id="IPR029787">
    <property type="entry name" value="Nucleotide_cyclase"/>
</dbReference>
<name>A0A1A7BVQ3_9BURK</name>
<dbReference type="InterPro" id="IPR035919">
    <property type="entry name" value="EAL_sf"/>
</dbReference>
<dbReference type="InterPro" id="IPR001633">
    <property type="entry name" value="EAL_dom"/>
</dbReference>
<dbReference type="InterPro" id="IPR052155">
    <property type="entry name" value="Biofilm_reg_signaling"/>
</dbReference>
<evidence type="ECO:0000259" key="2">
    <source>
        <dbReference type="PROSITE" id="PS50113"/>
    </source>
</evidence>
<feature type="domain" description="PAS" evidence="1">
    <location>
        <begin position="294"/>
        <end position="364"/>
    </location>
</feature>
<protein>
    <submittedName>
        <fullName evidence="5">PAS domain S-box-containing protein/diguanylate cyclase (GGDEF) domain-containing protein</fullName>
    </submittedName>
</protein>
<evidence type="ECO:0000313" key="6">
    <source>
        <dbReference type="Proteomes" id="UP000092713"/>
    </source>
</evidence>
<dbReference type="OrthoDB" id="9813903at2"/>
<dbReference type="Gene3D" id="3.30.70.270">
    <property type="match status" value="1"/>
</dbReference>
<comment type="caution">
    <text evidence="5">The sequence shown here is derived from an EMBL/GenBank/DDBJ whole genome shotgun (WGS) entry which is preliminary data.</text>
</comment>
<dbReference type="SMART" id="SM00091">
    <property type="entry name" value="PAS"/>
    <property type="match status" value="3"/>
</dbReference>
<sequence length="838" mass="91193">MVDPIARPAASPGRLLACAPADAGLAAQALDFLAIIAAAVEQAPGMAVRGIDRDGIVRYWSPGAARLYGVRTEQAVGQPWTWVAHAAVPELAGELADGFGPELALVLAGGKARPARLWQTGLDGAGPRCFCSTLFPLLHEGRVRHVVCIDVDITAGSHDGMPAGALLLMADHFRQLYDKSSDAIVLLRDEHIAEANPAAVALFQCEDRQRLLGRRLSDFSPLRQPGGEVSAVLGAQMAAQAHAHGNRRYEWRYLTCLGELFWGEVLLTSVTVDHSYLFYAVVRDISARKLAERSLHLAAQVVEHAREAIVVMDEQQQVVSINPAYSETSGYRLQDLLGRRFIDVASAEQQAVLAQAWDAVRRDGHWQGELLAPRKAGAPYPAWLSLTAIVDHAGQPSNYMAILLDISERKKDEEQTRHLAEHDFLTDLPNRVLLRDRLSLALAAARRKLHMLAVLYLDLDHFKQINDSMGHHVGDLLLKEVARRLVRCVRGVDTVSRHGGDEFVILLAEVGGADQAAHVAASVLQAVTQVYQLGQYELHVSVSIGVSVFPGDGDDIDALMHNADVAMYHAKSRGRDNVQFFNADMNAHIVERASLEHDLRAALGKGEFVLDCQPVIAIASGMVVACEALLRWRHPQLGLLLPERFMGVAEECGLMVPIGGWVLRQACVQARAWHDAGHLLAVSVNLSAAQCMQNQLPHDVEEALHGAGLPPAYLELEVTESILMKGGTRLMEMLAQLRALGVSISIDDFGTGYSRLGTLRQYPVDKLKIDPSFLQGDDLTVAATIIAMARQLHLTVIAEGVETAQQLACLREQGCDQYQGRHASAQVEGSALGRLLVS</sequence>
<feature type="domain" description="PAC" evidence="2">
    <location>
        <begin position="366"/>
        <end position="418"/>
    </location>
</feature>
<dbReference type="Pfam" id="PF08448">
    <property type="entry name" value="PAS_4"/>
    <property type="match status" value="2"/>
</dbReference>
<reference evidence="5 6" key="1">
    <citation type="submission" date="2016-04" db="EMBL/GenBank/DDBJ databases">
        <title>Draft genome sequence of Janthinobacterium psychrotolerans sp. nov., isolated from freshwater sediments in Denmark.</title>
        <authorList>
            <person name="Gong X."/>
            <person name="Skrivergaard S."/>
            <person name="Korsgaard B.S."/>
            <person name="Schreiber L."/>
            <person name="Marshall I.P."/>
            <person name="Finster K."/>
            <person name="Schramm A."/>
        </authorList>
    </citation>
    <scope>NUCLEOTIDE SEQUENCE [LARGE SCALE GENOMIC DNA]</scope>
    <source>
        <strain evidence="5 6">S3-2</strain>
    </source>
</reference>
<proteinExistence type="predicted"/>
<dbReference type="InterPro" id="IPR000014">
    <property type="entry name" value="PAS"/>
</dbReference>
<dbReference type="GO" id="GO:0003824">
    <property type="term" value="F:catalytic activity"/>
    <property type="evidence" value="ECO:0007669"/>
    <property type="project" value="UniProtKB-ARBA"/>
</dbReference>
<dbReference type="NCBIfam" id="TIGR00254">
    <property type="entry name" value="GGDEF"/>
    <property type="match status" value="1"/>
</dbReference>
<dbReference type="Gene3D" id="3.20.20.450">
    <property type="entry name" value="EAL domain"/>
    <property type="match status" value="1"/>
</dbReference>
<dbReference type="PROSITE" id="PS50112">
    <property type="entry name" value="PAS"/>
    <property type="match status" value="2"/>
</dbReference>
<feature type="domain" description="PAS" evidence="1">
    <location>
        <begin position="51"/>
        <end position="78"/>
    </location>
</feature>